<reference evidence="1" key="1">
    <citation type="submission" date="2023-07" db="EMBL/GenBank/DDBJ databases">
        <title>Black Yeasts Isolated from many extreme environments.</title>
        <authorList>
            <person name="Coleine C."/>
            <person name="Stajich J.E."/>
            <person name="Selbmann L."/>
        </authorList>
    </citation>
    <scope>NUCLEOTIDE SEQUENCE</scope>
    <source>
        <strain evidence="1">CCFEE 5714</strain>
    </source>
</reference>
<keyword evidence="2" id="KW-1185">Reference proteome</keyword>
<evidence type="ECO:0000313" key="1">
    <source>
        <dbReference type="EMBL" id="KAK3699544.1"/>
    </source>
</evidence>
<gene>
    <name evidence="1" type="primary">CDC43_2</name>
    <name evidence="1" type="ORF">LTR37_016413</name>
</gene>
<sequence>MTLEGRNDGLPEPRLEKARHVKYWTRCIKTFLPHQYTGNDSNRMYLAFLMVSALDLLDALYTACSEDERCGFIDWIYHCQHPDGGFRMWPGTDFGERANASNAKWDPANVPATYFALSSLLILGDDFKRVRRKQTLQWLRRVQRPDGSFGEILMDGRVEGGRDPRAGYCAAGVRHFLRGANEDASHKYDGIEDINIDDLVRCIRICQVFDGGIADEPFHEPHAGYTFCSLGCLSLMDRLNTGKHPSTDESHGPSDVQEVIRWLVHRQTNLLDPDAALDSEFVGAKTAKLDPLEVDKLLMQASDAQAVSKPSSSSVFAINTECAGMNGRTNKVADTCYAWWSGASLHMLGQPNLYDQTAVRKYLLEKTQHPVLGGFGKFPGDLPDLYHSYLGLAALSLAGSDEVKEVDASMCVSKDVRARLPELWEAWDVENRADDAST</sequence>
<accession>A0ACC3MQR5</accession>
<evidence type="ECO:0000313" key="2">
    <source>
        <dbReference type="Proteomes" id="UP001281147"/>
    </source>
</evidence>
<comment type="caution">
    <text evidence="1">The sequence shown here is derived from an EMBL/GenBank/DDBJ whole genome shotgun (WGS) entry which is preliminary data.</text>
</comment>
<dbReference type="Proteomes" id="UP001281147">
    <property type="component" value="Unassembled WGS sequence"/>
</dbReference>
<dbReference type="EMBL" id="JAUTXU010000196">
    <property type="protein sequence ID" value="KAK3699544.1"/>
    <property type="molecule type" value="Genomic_DNA"/>
</dbReference>
<keyword evidence="1" id="KW-0808">Transferase</keyword>
<protein>
    <submittedName>
        <fullName evidence="1">Geranylgeranyl transferase type-1 subunit beta</fullName>
        <ecNumber evidence="1">2.5.1.59</ecNumber>
    </submittedName>
</protein>
<name>A0ACC3MQR5_9PEZI</name>
<dbReference type="EC" id="2.5.1.59" evidence="1"/>
<organism evidence="1 2">
    <name type="scientific">Vermiconidia calcicola</name>
    <dbReference type="NCBI Taxonomy" id="1690605"/>
    <lineage>
        <taxon>Eukaryota</taxon>
        <taxon>Fungi</taxon>
        <taxon>Dikarya</taxon>
        <taxon>Ascomycota</taxon>
        <taxon>Pezizomycotina</taxon>
        <taxon>Dothideomycetes</taxon>
        <taxon>Dothideomycetidae</taxon>
        <taxon>Mycosphaerellales</taxon>
        <taxon>Extremaceae</taxon>
        <taxon>Vermiconidia</taxon>
    </lineage>
</organism>
<proteinExistence type="predicted"/>